<dbReference type="Pfam" id="PF17863">
    <property type="entry name" value="AAA_lid_2"/>
    <property type="match status" value="1"/>
</dbReference>
<keyword evidence="2" id="KW-0067">ATP-binding</keyword>
<dbReference type="GeneID" id="31606931"/>
<comment type="similarity">
    <text evidence="3">Belongs to the MoxR family.</text>
</comment>
<keyword evidence="1" id="KW-0547">Nucleotide-binding</keyword>
<dbReference type="GO" id="GO:0005524">
    <property type="term" value="F:ATP binding"/>
    <property type="evidence" value="ECO:0007669"/>
    <property type="project" value="UniProtKB-KW"/>
</dbReference>
<sequence length="441" mass="47645">MSNAFDDATQLSERSNEPHGKQGFTMPKLPERLGIEHHESTDVDGTVLGTHGTTAPVTTNAPTVTPTAAAPTITITPDTAAPTERMASWQATTERQPAASEQVRRQPAAGTMPETLNTGMVPAAGADIVEFHDKFNALVENVSKVVVGKDGPIRQCITAMVVGGHVLLEDNPGTGKTQLARGLANSIDMSFKRIQFTPDLLPSDVVGVTYYDQKRSEFEYREGPVFASVVLADEINRASPKTQSALLEVMEEQKVTVDGVTHAVPQPFMVIATQNPIEQLGTYKLPEAQMDRFLIKTTVGYPSHEVSVDILRQVNVTDRAAAVHHVLSGDDVLRMRAVSETVRLDDAIIEYIVRLVEATRHNERIQVGSSMRGALALTRCARVWAAADNRGYVVPDDVKDLAVSVLAHRITLTAEATFAGATAEQMISQILEEVPAPTLGA</sequence>
<keyword evidence="8" id="KW-1185">Reference proteome</keyword>
<feature type="compositionally biased region" description="Low complexity" evidence="4">
    <location>
        <begin position="53"/>
        <end position="65"/>
    </location>
</feature>
<dbReference type="HOGENOM" id="CLU_034716_5_1_11"/>
<evidence type="ECO:0000313" key="8">
    <source>
        <dbReference type="Proteomes" id="UP000008693"/>
    </source>
</evidence>
<evidence type="ECO:0000259" key="6">
    <source>
        <dbReference type="Pfam" id="PF17863"/>
    </source>
</evidence>
<dbReference type="InterPro" id="IPR050764">
    <property type="entry name" value="CbbQ/NirQ/NorQ/GpvN"/>
</dbReference>
<dbReference type="PANTHER" id="PTHR42759:SF5">
    <property type="entry name" value="METHANOL DEHYDROGENASE REGULATOR"/>
    <property type="match status" value="1"/>
</dbReference>
<protein>
    <submittedName>
        <fullName evidence="7">ATPase</fullName>
    </submittedName>
</protein>
<feature type="compositionally biased region" description="Polar residues" evidence="4">
    <location>
        <begin position="1"/>
        <end position="13"/>
    </location>
</feature>
<evidence type="ECO:0000313" key="7">
    <source>
        <dbReference type="EMBL" id="ADB10361.1"/>
    </source>
</evidence>
<dbReference type="Pfam" id="PF07726">
    <property type="entry name" value="AAA_3"/>
    <property type="match status" value="1"/>
</dbReference>
<feature type="region of interest" description="Disordered" evidence="4">
    <location>
        <begin position="90"/>
        <end position="117"/>
    </location>
</feature>
<dbReference type="InterPro" id="IPR041628">
    <property type="entry name" value="ChlI/MoxR_AAA_lid"/>
</dbReference>
<feature type="domain" description="ATPase AAA-3" evidence="5">
    <location>
        <begin position="165"/>
        <end position="295"/>
    </location>
</feature>
<dbReference type="InterPro" id="IPR027417">
    <property type="entry name" value="P-loop_NTPase"/>
</dbReference>
<evidence type="ECO:0000256" key="3">
    <source>
        <dbReference type="ARBA" id="ARBA00061607"/>
    </source>
</evidence>
<organism evidence="7 8">
    <name type="scientific">Bifidobacterium dentium (strain ATCC 27534 / DSM 20436 / JCM 1195 / Bd1)</name>
    <dbReference type="NCBI Taxonomy" id="401473"/>
    <lineage>
        <taxon>Bacteria</taxon>
        <taxon>Bacillati</taxon>
        <taxon>Actinomycetota</taxon>
        <taxon>Actinomycetes</taxon>
        <taxon>Bifidobacteriales</taxon>
        <taxon>Bifidobacteriaceae</taxon>
        <taxon>Bifidobacterium</taxon>
    </lineage>
</organism>
<dbReference type="PANTHER" id="PTHR42759">
    <property type="entry name" value="MOXR FAMILY PROTEIN"/>
    <property type="match status" value="1"/>
</dbReference>
<dbReference type="RefSeq" id="WP_003839026.1">
    <property type="nucleotide sequence ID" value="NC_013714.1"/>
</dbReference>
<feature type="compositionally biased region" description="Basic and acidic residues" evidence="4">
    <location>
        <begin position="29"/>
        <end position="41"/>
    </location>
</feature>
<accession>D2Q5Z6</accession>
<dbReference type="EMBL" id="CP001750">
    <property type="protein sequence ID" value="ADB10361.1"/>
    <property type="molecule type" value="Genomic_DNA"/>
</dbReference>
<dbReference type="Gene3D" id="1.10.8.80">
    <property type="entry name" value="Magnesium chelatase subunit I, C-Terminal domain"/>
    <property type="match status" value="1"/>
</dbReference>
<evidence type="ECO:0000256" key="2">
    <source>
        <dbReference type="ARBA" id="ARBA00022840"/>
    </source>
</evidence>
<dbReference type="eggNOG" id="COG0714">
    <property type="taxonomic scope" value="Bacteria"/>
</dbReference>
<dbReference type="GO" id="GO:0016887">
    <property type="term" value="F:ATP hydrolysis activity"/>
    <property type="evidence" value="ECO:0007669"/>
    <property type="project" value="InterPro"/>
</dbReference>
<evidence type="ECO:0000256" key="1">
    <source>
        <dbReference type="ARBA" id="ARBA00022741"/>
    </source>
</evidence>
<proteinExistence type="inferred from homology"/>
<gene>
    <name evidence="7" type="ordered locus">BDP_1774</name>
</gene>
<dbReference type="Gene3D" id="3.40.50.300">
    <property type="entry name" value="P-loop containing nucleotide triphosphate hydrolases"/>
    <property type="match status" value="1"/>
</dbReference>
<dbReference type="STRING" id="401473.BDP_1774"/>
<evidence type="ECO:0000256" key="4">
    <source>
        <dbReference type="SAM" id="MobiDB-lite"/>
    </source>
</evidence>
<dbReference type="AlphaFoldDB" id="D2Q5Z6"/>
<feature type="region of interest" description="Disordered" evidence="4">
    <location>
        <begin position="1"/>
        <end position="65"/>
    </location>
</feature>
<reference evidence="7 8" key="1">
    <citation type="journal article" date="2009" name="PLoS Genet.">
        <title>The Bifidobacterium dentium Bd1 genome sequence reflects its genetic adaptation to the human oral cavity.</title>
        <authorList>
            <person name="Ventura M."/>
            <person name="Turroni F."/>
            <person name="Zomer A."/>
            <person name="Foroni E."/>
            <person name="Giubellini V."/>
            <person name="Bottacini F."/>
            <person name="Canchaya C."/>
            <person name="Claesson M.J."/>
            <person name="He F."/>
            <person name="Mantzourani M."/>
            <person name="Mulas L."/>
            <person name="Ferrarini A."/>
            <person name="Gao B."/>
            <person name="Delledonne M."/>
            <person name="Henrissat B."/>
            <person name="Coutinho P."/>
            <person name="Oggioni M."/>
            <person name="Gupta R.S."/>
            <person name="Zhang Z."/>
            <person name="Beighton D."/>
            <person name="Fitzgerald G.F."/>
            <person name="O'Toole P.W."/>
            <person name="van Sinderen D."/>
        </authorList>
    </citation>
    <scope>NUCLEOTIDE SEQUENCE [LARGE SCALE GENOMIC DNA]</scope>
    <source>
        <strain evidence="8">ATCC 27534 / DSM 20436 / JCM 1195 / Bd1</strain>
    </source>
</reference>
<dbReference type="SUPFAM" id="SSF52540">
    <property type="entry name" value="P-loop containing nucleoside triphosphate hydrolases"/>
    <property type="match status" value="1"/>
</dbReference>
<feature type="domain" description="ChlI/MoxR AAA lid" evidence="6">
    <location>
        <begin position="358"/>
        <end position="429"/>
    </location>
</feature>
<evidence type="ECO:0000259" key="5">
    <source>
        <dbReference type="Pfam" id="PF07726"/>
    </source>
</evidence>
<name>D2Q5Z6_BIFDB</name>
<dbReference type="InterPro" id="IPR011703">
    <property type="entry name" value="ATPase_AAA-3"/>
</dbReference>
<dbReference type="Proteomes" id="UP000008693">
    <property type="component" value="Chromosome"/>
</dbReference>
<dbReference type="CDD" id="cd00009">
    <property type="entry name" value="AAA"/>
    <property type="match status" value="1"/>
</dbReference>
<dbReference type="FunFam" id="3.40.50.300:FF:000640">
    <property type="entry name" value="MoxR family ATPase"/>
    <property type="match status" value="1"/>
</dbReference>
<dbReference type="KEGG" id="bde:BDP_1774"/>